<dbReference type="Gene3D" id="1.10.287.130">
    <property type="match status" value="1"/>
</dbReference>
<comment type="subcellular location">
    <subcellularLocation>
        <location evidence="2">Cell membrane</location>
        <topology evidence="2">Multi-pass membrane protein</topology>
    </subcellularLocation>
</comment>
<keyword evidence="5" id="KW-0597">Phosphoprotein</keyword>
<dbReference type="PRINTS" id="PR00344">
    <property type="entry name" value="BCTRLSENSOR"/>
</dbReference>
<feature type="transmembrane region" description="Helical" evidence="10">
    <location>
        <begin position="334"/>
        <end position="357"/>
    </location>
</feature>
<dbReference type="InterPro" id="IPR011006">
    <property type="entry name" value="CheY-like_superfamily"/>
</dbReference>
<dbReference type="InterPro" id="IPR003661">
    <property type="entry name" value="HisK_dim/P_dom"/>
</dbReference>
<dbReference type="EC" id="2.7.13.3" evidence="3"/>
<evidence type="ECO:0000259" key="12">
    <source>
        <dbReference type="PROSITE" id="PS50110"/>
    </source>
</evidence>
<gene>
    <name evidence="13" type="ORF">BECKUNK1418G_GA0071005_105313</name>
    <name evidence="14" type="ORF">BECKUNK1418H_GA0071006_105810</name>
</gene>
<evidence type="ECO:0000256" key="10">
    <source>
        <dbReference type="SAM" id="Phobius"/>
    </source>
</evidence>
<keyword evidence="10" id="KW-0472">Membrane</keyword>
<keyword evidence="4" id="KW-1003">Cell membrane</keyword>
<evidence type="ECO:0000313" key="13">
    <source>
        <dbReference type="EMBL" id="VFK64880.1"/>
    </source>
</evidence>
<keyword evidence="8" id="KW-0902">Two-component regulatory system</keyword>
<evidence type="ECO:0000256" key="8">
    <source>
        <dbReference type="ARBA" id="ARBA00023012"/>
    </source>
</evidence>
<evidence type="ECO:0000256" key="4">
    <source>
        <dbReference type="ARBA" id="ARBA00022475"/>
    </source>
</evidence>
<dbReference type="InterPro" id="IPR004358">
    <property type="entry name" value="Sig_transdc_His_kin-like_C"/>
</dbReference>
<evidence type="ECO:0000256" key="3">
    <source>
        <dbReference type="ARBA" id="ARBA00012438"/>
    </source>
</evidence>
<comment type="caution">
    <text evidence="9">Lacks conserved residue(s) required for the propagation of feature annotation.</text>
</comment>
<dbReference type="Pfam" id="PF02518">
    <property type="entry name" value="HATPase_c"/>
    <property type="match status" value="1"/>
</dbReference>
<dbReference type="SUPFAM" id="SSF103190">
    <property type="entry name" value="Sensory domain-like"/>
    <property type="match status" value="1"/>
</dbReference>
<dbReference type="GO" id="GO:0005886">
    <property type="term" value="C:plasma membrane"/>
    <property type="evidence" value="ECO:0007669"/>
    <property type="project" value="UniProtKB-SubCell"/>
</dbReference>
<dbReference type="Gene3D" id="3.40.50.2300">
    <property type="match status" value="1"/>
</dbReference>
<organism evidence="13">
    <name type="scientific">Candidatus Kentrum sp. UNK</name>
    <dbReference type="NCBI Taxonomy" id="2126344"/>
    <lineage>
        <taxon>Bacteria</taxon>
        <taxon>Pseudomonadati</taxon>
        <taxon>Pseudomonadota</taxon>
        <taxon>Gammaproteobacteria</taxon>
        <taxon>Candidatus Kentrum</taxon>
    </lineage>
</organism>
<dbReference type="EMBL" id="CAADGD010000058">
    <property type="protein sequence ID" value="VFK71273.1"/>
    <property type="molecule type" value="Genomic_DNA"/>
</dbReference>
<dbReference type="SMART" id="SM00388">
    <property type="entry name" value="HisKA"/>
    <property type="match status" value="1"/>
</dbReference>
<proteinExistence type="predicted"/>
<evidence type="ECO:0000259" key="11">
    <source>
        <dbReference type="PROSITE" id="PS50109"/>
    </source>
</evidence>
<feature type="domain" description="Histidine kinase" evidence="11">
    <location>
        <begin position="432"/>
        <end position="658"/>
    </location>
</feature>
<dbReference type="InterPro" id="IPR036097">
    <property type="entry name" value="HisK_dim/P_sf"/>
</dbReference>
<dbReference type="AlphaFoldDB" id="A0A451AFP7"/>
<keyword evidence="13" id="KW-0808">Transferase</keyword>
<feature type="domain" description="Response regulatory" evidence="12">
    <location>
        <begin position="704"/>
        <end position="821"/>
    </location>
</feature>
<dbReference type="CDD" id="cd16922">
    <property type="entry name" value="HATPase_EvgS-ArcB-TorS-like"/>
    <property type="match status" value="1"/>
</dbReference>
<dbReference type="InterPro" id="IPR003594">
    <property type="entry name" value="HATPase_dom"/>
</dbReference>
<protein>
    <recommendedName>
        <fullName evidence="3">histidine kinase</fullName>
        <ecNumber evidence="3">2.7.13.3</ecNumber>
    </recommendedName>
</protein>
<dbReference type="SUPFAM" id="SSF47384">
    <property type="entry name" value="Homodimeric domain of signal transducing histidine kinase"/>
    <property type="match status" value="1"/>
</dbReference>
<dbReference type="CDD" id="cd00082">
    <property type="entry name" value="HisKA"/>
    <property type="match status" value="1"/>
</dbReference>
<evidence type="ECO:0000313" key="14">
    <source>
        <dbReference type="EMBL" id="VFK71273.1"/>
    </source>
</evidence>
<dbReference type="InterPro" id="IPR005467">
    <property type="entry name" value="His_kinase_dom"/>
</dbReference>
<dbReference type="Pfam" id="PF00072">
    <property type="entry name" value="Response_reg"/>
    <property type="match status" value="1"/>
</dbReference>
<dbReference type="CDD" id="cd17546">
    <property type="entry name" value="REC_hyHK_CKI1_RcsC-like"/>
    <property type="match status" value="1"/>
</dbReference>
<keyword evidence="7 10" id="KW-1133">Transmembrane helix</keyword>
<dbReference type="SUPFAM" id="SSF55874">
    <property type="entry name" value="ATPase domain of HSP90 chaperone/DNA topoisomerase II/histidine kinase"/>
    <property type="match status" value="1"/>
</dbReference>
<dbReference type="GO" id="GO:0000155">
    <property type="term" value="F:phosphorelay sensor kinase activity"/>
    <property type="evidence" value="ECO:0007669"/>
    <property type="project" value="InterPro"/>
</dbReference>
<comment type="catalytic activity">
    <reaction evidence="1">
        <text>ATP + protein L-histidine = ADP + protein N-phospho-L-histidine.</text>
        <dbReference type="EC" id="2.7.13.3"/>
    </reaction>
</comment>
<dbReference type="PROSITE" id="PS50110">
    <property type="entry name" value="RESPONSE_REGULATORY"/>
    <property type="match status" value="1"/>
</dbReference>
<dbReference type="Pfam" id="PF00512">
    <property type="entry name" value="HisKA"/>
    <property type="match status" value="1"/>
</dbReference>
<keyword evidence="6 10" id="KW-0812">Transmembrane</keyword>
<dbReference type="Gene3D" id="3.30.565.10">
    <property type="entry name" value="Histidine kinase-like ATPase, C-terminal domain"/>
    <property type="match status" value="1"/>
</dbReference>
<sequence>MRLRGQIFLILLLFGLAPLVALVAINFPVILDRLNDLESIYHDSYRRFFRAEFHDLNQHLFSRNEMVRLLAKVPEPGFLPERNLRMRESPNAPGRFFLPAMQMDPRMREASLRMARMRYTNWINRILRDQKDIVQVLFLDKKGKEKFWLERNPETLAFLSTKEPHDRPTQAFLEAGARLNPGRFLVSNISVNPKTTEADPRYVMILRLISPITGYGGMANKGLLGAVVISIDVSQLSKAFRDTYWVHSDGHYLSVDGGDIGSRSAFDDFPGLRQIFGNAPDETSGDRKPEPEIWEGEDGRSVIWIPWFSTEQSGILWVGREVNSSPVADILSAFPIRVIAIVLALIAVVLFVANWFARRAERLGYELTDGIRRVVAHGEPVRFLWQRPQDLREFGENLTKLTEINARHAEALKAHSKELEESNRYKSEFLANVSHELRTPLNSIILLSKMLAENGDNRLSADHVKQSRVIHTAAQDLRNLIDDILDLSRIDAKQAILTTESIDLLVLCAGLVELVEPQIKEKRLELRVAFEEGLPGSLISDNEKVRQILKNFLSNAIKFTQEGGRITMRVGHNSFEDASQRPLGISVEDTGIGIPPEKLEVVFEAFQQADGSTSRRYGGTGLGLTISRELAELLGGRIHLASEVGKGSTFSLLLPTTWQSDDEPTARGQIVAGTTPLLPDDSRDEPMEYVQDQTPPNEDFGGKKILIVDDDIHALLALAPQLDRWGLVVAAAFDAEEASDTLAEDGPFDLILISVDLPEKDGFETIFQIRDRGLFQGIPIVALTAEDTQEARERCLAAGAVDCIVKPVQPLHLQRVLAGRLNSADDVADDVVVDEESFSDGVIKKQG</sequence>
<dbReference type="InterPro" id="IPR036890">
    <property type="entry name" value="HATPase_C_sf"/>
</dbReference>
<dbReference type="SUPFAM" id="SSF52172">
    <property type="entry name" value="CheY-like"/>
    <property type="match status" value="1"/>
</dbReference>
<evidence type="ECO:0000256" key="1">
    <source>
        <dbReference type="ARBA" id="ARBA00000085"/>
    </source>
</evidence>
<name>A0A451AFP7_9GAMM</name>
<dbReference type="SMART" id="SM00387">
    <property type="entry name" value="HATPase_c"/>
    <property type="match status" value="1"/>
</dbReference>
<dbReference type="PANTHER" id="PTHR45339">
    <property type="entry name" value="HYBRID SIGNAL TRANSDUCTION HISTIDINE KINASE J"/>
    <property type="match status" value="1"/>
</dbReference>
<accession>A0A451AFP7</accession>
<dbReference type="SMART" id="SM00448">
    <property type="entry name" value="REC"/>
    <property type="match status" value="1"/>
</dbReference>
<reference evidence="13" key="1">
    <citation type="submission" date="2019-02" db="EMBL/GenBank/DDBJ databases">
        <authorList>
            <person name="Gruber-Vodicka R. H."/>
            <person name="Seah K. B. B."/>
        </authorList>
    </citation>
    <scope>NUCLEOTIDE SEQUENCE</scope>
    <source>
        <strain evidence="14">BECK_BY19</strain>
        <strain evidence="13">BECK_BY8</strain>
    </source>
</reference>
<evidence type="ECO:0000256" key="6">
    <source>
        <dbReference type="ARBA" id="ARBA00022692"/>
    </source>
</evidence>
<dbReference type="InterPro" id="IPR029151">
    <property type="entry name" value="Sensor-like_sf"/>
</dbReference>
<dbReference type="Gene3D" id="3.30.450.20">
    <property type="entry name" value="PAS domain"/>
    <property type="match status" value="1"/>
</dbReference>
<evidence type="ECO:0000256" key="9">
    <source>
        <dbReference type="PROSITE-ProRule" id="PRU00169"/>
    </source>
</evidence>
<evidence type="ECO:0000256" key="2">
    <source>
        <dbReference type="ARBA" id="ARBA00004651"/>
    </source>
</evidence>
<evidence type="ECO:0000256" key="7">
    <source>
        <dbReference type="ARBA" id="ARBA00022989"/>
    </source>
</evidence>
<dbReference type="PANTHER" id="PTHR45339:SF1">
    <property type="entry name" value="HYBRID SIGNAL TRANSDUCTION HISTIDINE KINASE J"/>
    <property type="match status" value="1"/>
</dbReference>
<keyword evidence="13" id="KW-0418">Kinase</keyword>
<dbReference type="InterPro" id="IPR001789">
    <property type="entry name" value="Sig_transdc_resp-reg_receiver"/>
</dbReference>
<dbReference type="EMBL" id="CAADFZ010000053">
    <property type="protein sequence ID" value="VFK64880.1"/>
    <property type="molecule type" value="Genomic_DNA"/>
</dbReference>
<dbReference type="FunFam" id="3.30.565.10:FF:000010">
    <property type="entry name" value="Sensor histidine kinase RcsC"/>
    <property type="match status" value="1"/>
</dbReference>
<evidence type="ECO:0000256" key="5">
    <source>
        <dbReference type="ARBA" id="ARBA00022553"/>
    </source>
</evidence>
<dbReference type="PROSITE" id="PS50109">
    <property type="entry name" value="HIS_KIN"/>
    <property type="match status" value="1"/>
</dbReference>